<proteinExistence type="predicted"/>
<evidence type="ECO:0000313" key="2">
    <source>
        <dbReference type="Proteomes" id="UP000579281"/>
    </source>
</evidence>
<reference evidence="1 2" key="1">
    <citation type="submission" date="2020-08" db="EMBL/GenBank/DDBJ databases">
        <title>Genomic Encyclopedia of Type Strains, Phase IV (KMG-IV): sequencing the most valuable type-strain genomes for metagenomic binning, comparative biology and taxonomic classification.</title>
        <authorList>
            <person name="Goeker M."/>
        </authorList>
    </citation>
    <scope>NUCLEOTIDE SEQUENCE [LARGE SCALE GENOMIC DNA]</scope>
    <source>
        <strain evidence="1 2">DSM 103526</strain>
    </source>
</reference>
<dbReference type="Proteomes" id="UP000579281">
    <property type="component" value="Unassembled WGS sequence"/>
</dbReference>
<dbReference type="NCBIfam" id="NF045597">
    <property type="entry name" value="TudS_rel_CD3072"/>
    <property type="match status" value="1"/>
</dbReference>
<keyword evidence="2" id="KW-1185">Reference proteome</keyword>
<gene>
    <name evidence="1" type="ORF">HNQ80_004167</name>
</gene>
<accession>A0A841L0C8</accession>
<sequence>MLRKKKIILATHCILNQNAVIRDWERAEGAFNSIVRILLDYNVGIIQLPCPEFTYLGEGRPPKTKEEYDKESYHLHCKQLSIPIVKELGEYIKKDYHILGLIGIQGSPSCDILGKRGIFIEELLELLQRENIDLKAFEIPESYIEGQSDQVVDDFKQFINKAY</sequence>
<name>A0A841L0C8_9FIRM</name>
<dbReference type="EMBL" id="JACHEN010000032">
    <property type="protein sequence ID" value="MBB6218028.1"/>
    <property type="molecule type" value="Genomic_DNA"/>
</dbReference>
<organism evidence="1 2">
    <name type="scientific">Anaerosolibacter carboniphilus</name>
    <dbReference type="NCBI Taxonomy" id="1417629"/>
    <lineage>
        <taxon>Bacteria</taxon>
        <taxon>Bacillati</taxon>
        <taxon>Bacillota</taxon>
        <taxon>Clostridia</taxon>
        <taxon>Peptostreptococcales</taxon>
        <taxon>Thermotaleaceae</taxon>
        <taxon>Anaerosolibacter</taxon>
    </lineage>
</organism>
<dbReference type="InterPro" id="IPR054648">
    <property type="entry name" value="TudS-rel"/>
</dbReference>
<evidence type="ECO:0000313" key="1">
    <source>
        <dbReference type="EMBL" id="MBB6218028.1"/>
    </source>
</evidence>
<dbReference type="AlphaFoldDB" id="A0A841L0C8"/>
<comment type="caution">
    <text evidence="1">The sequence shown here is derived from an EMBL/GenBank/DDBJ whole genome shotgun (WGS) entry which is preliminary data.</text>
</comment>
<dbReference type="RefSeq" id="WP_184312532.1">
    <property type="nucleotide sequence ID" value="NZ_JACHEN010000032.1"/>
</dbReference>
<protein>
    <submittedName>
        <fullName evidence="1">Putative secreted protein</fullName>
    </submittedName>
</protein>